<dbReference type="InterPro" id="IPR050389">
    <property type="entry name" value="LysR-type_TF"/>
</dbReference>
<protein>
    <submittedName>
        <fullName evidence="6">LysR family transcriptional regulator</fullName>
    </submittedName>
</protein>
<dbReference type="Proteomes" id="UP000445000">
    <property type="component" value="Unassembled WGS sequence"/>
</dbReference>
<dbReference type="RefSeq" id="WP_161816481.1">
    <property type="nucleotide sequence ID" value="NZ_BLJN01000012.1"/>
</dbReference>
<name>A0A829YQ59_9GAMM</name>
<accession>A0A829YQ59</accession>
<dbReference type="GO" id="GO:0003700">
    <property type="term" value="F:DNA-binding transcription factor activity"/>
    <property type="evidence" value="ECO:0007669"/>
    <property type="project" value="InterPro"/>
</dbReference>
<dbReference type="Gene3D" id="1.10.10.10">
    <property type="entry name" value="Winged helix-like DNA-binding domain superfamily/Winged helix DNA-binding domain"/>
    <property type="match status" value="1"/>
</dbReference>
<keyword evidence="7" id="KW-1185">Reference proteome</keyword>
<gene>
    <name evidence="6" type="ORF">GCM10011487_69020</name>
</gene>
<dbReference type="PROSITE" id="PS50931">
    <property type="entry name" value="HTH_LYSR"/>
    <property type="match status" value="1"/>
</dbReference>
<evidence type="ECO:0000256" key="2">
    <source>
        <dbReference type="ARBA" id="ARBA00023015"/>
    </source>
</evidence>
<comment type="similarity">
    <text evidence="1">Belongs to the LysR transcriptional regulatory family.</text>
</comment>
<comment type="caution">
    <text evidence="6">The sequence shown here is derived from an EMBL/GenBank/DDBJ whole genome shotgun (WGS) entry which is preliminary data.</text>
</comment>
<dbReference type="CDD" id="cd08459">
    <property type="entry name" value="PBP2_DntR_NahR_LinR_like"/>
    <property type="match status" value="1"/>
</dbReference>
<dbReference type="PANTHER" id="PTHR30118">
    <property type="entry name" value="HTH-TYPE TRANSCRIPTIONAL REGULATOR LEUO-RELATED"/>
    <property type="match status" value="1"/>
</dbReference>
<dbReference type="InterPro" id="IPR005119">
    <property type="entry name" value="LysR_subst-bd"/>
</dbReference>
<dbReference type="InterPro" id="IPR036388">
    <property type="entry name" value="WH-like_DNA-bd_sf"/>
</dbReference>
<dbReference type="InterPro" id="IPR000847">
    <property type="entry name" value="LysR_HTH_N"/>
</dbReference>
<dbReference type="Gene3D" id="3.40.190.10">
    <property type="entry name" value="Periplasmic binding protein-like II"/>
    <property type="match status" value="2"/>
</dbReference>
<proteinExistence type="inferred from homology"/>
<dbReference type="EMBL" id="BLJN01000012">
    <property type="protein sequence ID" value="GFE84902.1"/>
    <property type="molecule type" value="Genomic_DNA"/>
</dbReference>
<keyword evidence="2" id="KW-0805">Transcription regulation</keyword>
<evidence type="ECO:0000313" key="6">
    <source>
        <dbReference type="EMBL" id="GFE84902.1"/>
    </source>
</evidence>
<dbReference type="SUPFAM" id="SSF46785">
    <property type="entry name" value="Winged helix' DNA-binding domain"/>
    <property type="match status" value="1"/>
</dbReference>
<dbReference type="Pfam" id="PF03466">
    <property type="entry name" value="LysR_substrate"/>
    <property type="match status" value="1"/>
</dbReference>
<evidence type="ECO:0000256" key="3">
    <source>
        <dbReference type="ARBA" id="ARBA00023125"/>
    </source>
</evidence>
<dbReference type="AlphaFoldDB" id="A0A829YQ59"/>
<sequence>MSELDLNLLYALVALDDCRSVSDAAVKLRRSQPAVSAALGKLRKFFDDPLFVRIGNSMEPTPRGRSVVGSARAILGRIGTDIIATPVFDPATLTGPISVAMSDVGEIVFLPKLLKDLRRLAPQASINAVSLPAAQIAEGLESGAVDLAMGYFPDLKKNNFFQQVLFTDGFTGLLRADHPLSTKKLNLKQFLQLEHVVVRAESRSQEVIEGYLKRKRIQRRVVLTTPHFGSAPVIVAQSDLMVTVPEPLAHYFSAASPQVRVVGLPFPSPRIPLRQIWHRKFHHDPRSRWLRTLTAELFQAPTRA</sequence>
<reference evidence="7" key="1">
    <citation type="submission" date="2020-01" db="EMBL/GenBank/DDBJ databases">
        <title>'Steroidobacter agaridevorans' sp. nov., agar-degrading bacteria isolated from rhizosphere soils.</title>
        <authorList>
            <person name="Ikenaga M."/>
            <person name="Kataoka M."/>
            <person name="Murouchi A."/>
            <person name="Katsuragi S."/>
            <person name="Sakai M."/>
        </authorList>
    </citation>
    <scope>NUCLEOTIDE SEQUENCE [LARGE SCALE GENOMIC DNA]</scope>
    <source>
        <strain evidence="7">YU21-B</strain>
    </source>
</reference>
<dbReference type="PANTHER" id="PTHR30118:SF15">
    <property type="entry name" value="TRANSCRIPTIONAL REGULATORY PROTEIN"/>
    <property type="match status" value="1"/>
</dbReference>
<keyword evidence="3" id="KW-0238">DNA-binding</keyword>
<evidence type="ECO:0000256" key="4">
    <source>
        <dbReference type="ARBA" id="ARBA00023163"/>
    </source>
</evidence>
<feature type="domain" description="HTH lysR-type" evidence="5">
    <location>
        <begin position="4"/>
        <end position="61"/>
    </location>
</feature>
<evidence type="ECO:0000256" key="1">
    <source>
        <dbReference type="ARBA" id="ARBA00009437"/>
    </source>
</evidence>
<evidence type="ECO:0000259" key="5">
    <source>
        <dbReference type="PROSITE" id="PS50931"/>
    </source>
</evidence>
<dbReference type="Pfam" id="PF00126">
    <property type="entry name" value="HTH_1"/>
    <property type="match status" value="1"/>
</dbReference>
<organism evidence="6 7">
    <name type="scientific">Steroidobacter agaridevorans</name>
    <dbReference type="NCBI Taxonomy" id="2695856"/>
    <lineage>
        <taxon>Bacteria</taxon>
        <taxon>Pseudomonadati</taxon>
        <taxon>Pseudomonadota</taxon>
        <taxon>Gammaproteobacteria</taxon>
        <taxon>Steroidobacterales</taxon>
        <taxon>Steroidobacteraceae</taxon>
        <taxon>Steroidobacter</taxon>
    </lineage>
</organism>
<dbReference type="InterPro" id="IPR036390">
    <property type="entry name" value="WH_DNA-bd_sf"/>
</dbReference>
<keyword evidence="4" id="KW-0804">Transcription</keyword>
<dbReference type="GO" id="GO:0003677">
    <property type="term" value="F:DNA binding"/>
    <property type="evidence" value="ECO:0007669"/>
    <property type="project" value="UniProtKB-KW"/>
</dbReference>
<evidence type="ECO:0000313" key="7">
    <source>
        <dbReference type="Proteomes" id="UP000445000"/>
    </source>
</evidence>
<dbReference type="SUPFAM" id="SSF53850">
    <property type="entry name" value="Periplasmic binding protein-like II"/>
    <property type="match status" value="1"/>
</dbReference>